<proteinExistence type="predicted"/>
<evidence type="ECO:0000313" key="1">
    <source>
        <dbReference type="EMBL" id="KAK8492024.1"/>
    </source>
</evidence>
<accession>A0ABR2AGV0</accession>
<dbReference type="Proteomes" id="UP001396334">
    <property type="component" value="Unassembled WGS sequence"/>
</dbReference>
<organism evidence="1 2">
    <name type="scientific">Hibiscus sabdariffa</name>
    <name type="common">roselle</name>
    <dbReference type="NCBI Taxonomy" id="183260"/>
    <lineage>
        <taxon>Eukaryota</taxon>
        <taxon>Viridiplantae</taxon>
        <taxon>Streptophyta</taxon>
        <taxon>Embryophyta</taxon>
        <taxon>Tracheophyta</taxon>
        <taxon>Spermatophyta</taxon>
        <taxon>Magnoliopsida</taxon>
        <taxon>eudicotyledons</taxon>
        <taxon>Gunneridae</taxon>
        <taxon>Pentapetalae</taxon>
        <taxon>rosids</taxon>
        <taxon>malvids</taxon>
        <taxon>Malvales</taxon>
        <taxon>Malvaceae</taxon>
        <taxon>Malvoideae</taxon>
        <taxon>Hibiscus</taxon>
    </lineage>
</organism>
<name>A0ABR2AGV0_9ROSI</name>
<keyword evidence="2" id="KW-1185">Reference proteome</keyword>
<dbReference type="EMBL" id="JBBPBN010000257">
    <property type="protein sequence ID" value="KAK8492024.1"/>
    <property type="molecule type" value="Genomic_DNA"/>
</dbReference>
<sequence>MHPAAGTGYEIAGPLEAFNTPIDGKGKELSIIGRQWKIVIQGRNSKVFIDLRFSSNNWLDFQPLKNILIRGGVLDLRPGIQLLKYWMLSWLGGLARPKLDIDRLALDPLDRADIEADWHVPKKGDRRPRLKPLPTFRLRRNSGLRSYSEGCQDISIFDFIFRSIIKFLRPLAYGSGQAVLPFTLFEGLNSRDEKKGEWEIVRKLSIRSNSICRIREPLVKKGSLYTLQQKRLLTESHPSLPSFSSQDNEIRESLSINNRPTPSNGIGVARYIRKLDLDYIVAPIELPPLGGNRTYFLYWIREIAYTILYKRSNHLESTRIRICLIDRLLDFELASGKSHRSSGNIRHIIDSLTGFGRATATFLERPQPT</sequence>
<protein>
    <submittedName>
        <fullName evidence="1">Uncharacterized protein</fullName>
    </submittedName>
</protein>
<reference evidence="1 2" key="1">
    <citation type="journal article" date="2024" name="G3 (Bethesda)">
        <title>Genome assembly of Hibiscus sabdariffa L. provides insights into metabolisms of medicinal natural products.</title>
        <authorList>
            <person name="Kim T."/>
        </authorList>
    </citation>
    <scope>NUCLEOTIDE SEQUENCE [LARGE SCALE GENOMIC DNA]</scope>
    <source>
        <strain evidence="1">TK-2024</strain>
        <tissue evidence="1">Old leaves</tissue>
    </source>
</reference>
<gene>
    <name evidence="1" type="ORF">V6N11_014147</name>
</gene>
<comment type="caution">
    <text evidence="1">The sequence shown here is derived from an EMBL/GenBank/DDBJ whole genome shotgun (WGS) entry which is preliminary data.</text>
</comment>
<evidence type="ECO:0000313" key="2">
    <source>
        <dbReference type="Proteomes" id="UP001396334"/>
    </source>
</evidence>